<dbReference type="RefSeq" id="YP_009330244.1">
    <property type="nucleotide sequence ID" value="NC_032255.1"/>
</dbReference>
<evidence type="ECO:0000313" key="3">
    <source>
        <dbReference type="EMBL" id="APO13996.1"/>
    </source>
</evidence>
<dbReference type="PANTHER" id="PTHR11573:SF6">
    <property type="entry name" value="RIBONUCLEOSIDE-DIPHOSPHATE REDUCTASE LARGE SUBUNIT"/>
    <property type="match status" value="1"/>
</dbReference>
<dbReference type="InterPro" id="IPR013346">
    <property type="entry name" value="NrdE_NrdA_C"/>
</dbReference>
<comment type="similarity">
    <text evidence="1">Belongs to the ribonucleoside diphosphate reductase large chain family.</text>
</comment>
<dbReference type="EMBL" id="KX151395">
    <property type="protein sequence ID" value="APO13996.1"/>
    <property type="molecule type" value="Genomic_DNA"/>
</dbReference>
<dbReference type="InterPro" id="IPR039718">
    <property type="entry name" value="Rrm1"/>
</dbReference>
<keyword evidence="4" id="KW-1185">Reference proteome</keyword>
<dbReference type="GO" id="GO:0005524">
    <property type="term" value="F:ATP binding"/>
    <property type="evidence" value="ECO:0007669"/>
    <property type="project" value="TreeGrafter"/>
</dbReference>
<accession>A0A1L5JH65</accession>
<dbReference type="OrthoDB" id="2980at10239"/>
<dbReference type="Pfam" id="PF02867">
    <property type="entry name" value="Ribonuc_red_lgC"/>
    <property type="match status" value="2"/>
</dbReference>
<sequence>MRLNKLQTAGRVVLVERMMDRDETPEAFCRRLSRLMTNDDPVFGPITEDLLGAAALIPSSSLCRYLSTGKETPSACHLSVFSKRYQVDEKLRELNHLTHMVIKGTGVGVGVDNLRSKSRGEEGVLQNSFVELCKYLNYSIDLSVTVRKSRMALYVSLHSINSYLCLGLRQQNNAITPNLFYGLMIPNFFMTRQRRDPDALWYFFDGDTTLDGRSLNECHGEEYERLYDDMVARHMFVKKIPMVVLMGEIISCITENGFPYIIWRDQVNTFNNQRHLGTIQTLNLCAEISQHSGTDDTSMCTLMTVNVAAFVEDYPLDLYFDIIQRELREWEVCTTLRSIENRMLLHAFCGGYVATYILNCLLKDGARREIGVSPTGLFDAVSLMYGTDAAYDSAMEECAGSVSEHIYLGCVLSSLVYHRKFKVECVNFRGSDYSKGIFQFDLRKVEPSLKAVWDELRNQAKLGMANSMLTAQAPTATTSLVTNVTESVQFPMPGATATKNSKNGRFDDVPFYLHLYNVNAANHREVSIKKQIAVYKHSAPYVDQSQSVIVNCKPEYADTMEVIHYSYDAGLKTGIYYLSFVSPTEYINLGNAKKRSKFEDCSGCTL</sequence>
<feature type="domain" description="Ribonucleotide reductase large subunit" evidence="2">
    <location>
        <begin position="453"/>
        <end position="474"/>
    </location>
</feature>
<dbReference type="Gene3D" id="3.20.70.20">
    <property type="match status" value="1"/>
</dbReference>
<dbReference type="SUPFAM" id="SSF51998">
    <property type="entry name" value="PFL-like glycyl radical enzymes"/>
    <property type="match status" value="1"/>
</dbReference>
<evidence type="ECO:0000313" key="4">
    <source>
        <dbReference type="Proteomes" id="UP000204293"/>
    </source>
</evidence>
<proteinExistence type="inferred from homology"/>
<dbReference type="GeneID" id="30685116"/>
<dbReference type="GO" id="GO:0004748">
    <property type="term" value="F:ribonucleoside-diphosphate reductase activity, thioredoxin disulfide as acceptor"/>
    <property type="evidence" value="ECO:0007669"/>
    <property type="project" value="TreeGrafter"/>
</dbReference>
<evidence type="ECO:0000256" key="1">
    <source>
        <dbReference type="ARBA" id="ARBA00010406"/>
    </source>
</evidence>
<dbReference type="PROSITE" id="PS00089">
    <property type="entry name" value="RIBORED_LARGE"/>
    <property type="match status" value="1"/>
</dbReference>
<protein>
    <submittedName>
        <fullName evidence="3">RR1</fullName>
    </submittedName>
</protein>
<organism evidence="3 4">
    <name type="scientific">Plodia interpunctella granulovirus</name>
    <dbReference type="NCBI Taxonomy" id="262175"/>
    <lineage>
        <taxon>Viruses</taxon>
        <taxon>Viruses incertae sedis</taxon>
        <taxon>Naldaviricetes</taxon>
        <taxon>Lefavirales</taxon>
        <taxon>Baculoviridae</taxon>
        <taxon>Betabaculovirus</taxon>
        <taxon>Betabaculovirus plinterpunctellae</taxon>
    </lineage>
</organism>
<reference evidence="3 4" key="1">
    <citation type="submission" date="2016-04" db="EMBL/GenBank/DDBJ databases">
        <title>Sequence analysis of the Plodia interpunctella granulovirus genome: Discovery of an unusual inhibitor-of-apoptosis (IAP) gene.</title>
        <authorList>
            <person name="Harrison R.L."/>
            <person name="Rowley D.L."/>
            <person name="Funk C.J."/>
        </authorList>
    </citation>
    <scope>NUCLEOTIDE SEQUENCE [LARGE SCALE GENOMIC DNA]</scope>
    <source>
        <strain evidence="3">Cambridge</strain>
    </source>
</reference>
<evidence type="ECO:0000259" key="2">
    <source>
        <dbReference type="PROSITE" id="PS00089"/>
    </source>
</evidence>
<dbReference type="PRINTS" id="PR01183">
    <property type="entry name" value="RIBORDTASEM1"/>
</dbReference>
<name>A0A1L5JH65_9BBAC</name>
<dbReference type="GO" id="GO:0009263">
    <property type="term" value="P:deoxyribonucleotide biosynthetic process"/>
    <property type="evidence" value="ECO:0007669"/>
    <property type="project" value="TreeGrafter"/>
</dbReference>
<dbReference type="InterPro" id="IPR000788">
    <property type="entry name" value="RNR_lg_C"/>
</dbReference>
<dbReference type="PANTHER" id="PTHR11573">
    <property type="entry name" value="RIBONUCLEOSIDE-DIPHOSPHATE REDUCTASE LARGE CHAIN"/>
    <property type="match status" value="1"/>
</dbReference>
<dbReference type="KEGG" id="vg:30685116"/>
<dbReference type="Proteomes" id="UP000204293">
    <property type="component" value="Segment"/>
</dbReference>